<feature type="transmembrane region" description="Helical" evidence="7">
    <location>
        <begin position="39"/>
        <end position="60"/>
    </location>
</feature>
<keyword evidence="5" id="KW-0539">Nucleus</keyword>
<dbReference type="InterPro" id="IPR001514">
    <property type="entry name" value="DNA-dir_RNA_pol_30-40kDasu_CS"/>
</dbReference>
<evidence type="ECO:0000256" key="2">
    <source>
        <dbReference type="ARBA" id="ARBA00022083"/>
    </source>
</evidence>
<keyword evidence="10" id="KW-1185">Reference proteome</keyword>
<dbReference type="InterPro" id="IPR033901">
    <property type="entry name" value="RNAPI/III_AC40"/>
</dbReference>
<evidence type="ECO:0000256" key="1">
    <source>
        <dbReference type="ARBA" id="ARBA00004123"/>
    </source>
</evidence>
<keyword evidence="7" id="KW-1133">Transmembrane helix</keyword>
<evidence type="ECO:0000259" key="8">
    <source>
        <dbReference type="SMART" id="SM00662"/>
    </source>
</evidence>
<dbReference type="InterPro" id="IPR013715">
    <property type="entry name" value="DUF1746"/>
</dbReference>
<dbReference type="EMBL" id="CP076662">
    <property type="protein sequence ID" value="QWU87386.1"/>
    <property type="molecule type" value="Genomic_DNA"/>
</dbReference>
<dbReference type="SUPFAM" id="SSF55257">
    <property type="entry name" value="RBP11-like subunits of RNA polymerase"/>
    <property type="match status" value="1"/>
</dbReference>
<dbReference type="InterPro" id="IPR022842">
    <property type="entry name" value="RNAP_Rpo3/Rpb3/RPAC1"/>
</dbReference>
<comment type="similarity">
    <text evidence="6">Belongs to the archaeal Rpo3/eukaryotic RPB3 RNA polymerase subunit family.</text>
</comment>
<dbReference type="PANTHER" id="PTHR11800:SF13">
    <property type="entry name" value="DNA-DIRECTED RNA POLYMERASES I AND III SUBUNIT RPAC1"/>
    <property type="match status" value="1"/>
</dbReference>
<dbReference type="InterPro" id="IPR050518">
    <property type="entry name" value="Rpo3/RPB3_RNA_Pol_subunit"/>
</dbReference>
<dbReference type="PROSITE" id="PS00446">
    <property type="entry name" value="RNA_POL_D_30KD"/>
    <property type="match status" value="1"/>
</dbReference>
<evidence type="ECO:0000313" key="9">
    <source>
        <dbReference type="EMBL" id="QWU87386.1"/>
    </source>
</evidence>
<dbReference type="Gene3D" id="2.170.120.12">
    <property type="entry name" value="DNA-directed RNA polymerase, insert domain"/>
    <property type="match status" value="1"/>
</dbReference>
<dbReference type="Pfam" id="PF01193">
    <property type="entry name" value="RNA_pol_L"/>
    <property type="match status" value="1"/>
</dbReference>
<dbReference type="Pfam" id="PF08508">
    <property type="entry name" value="DUF1746"/>
    <property type="match status" value="1"/>
</dbReference>
<protein>
    <recommendedName>
        <fullName evidence="2">DNA-directed RNA polymerases I and III subunit RPAC1</fullName>
    </recommendedName>
</protein>
<dbReference type="SMART" id="SM00662">
    <property type="entry name" value="RPOLD"/>
    <property type="match status" value="1"/>
</dbReference>
<dbReference type="InterPro" id="IPR036603">
    <property type="entry name" value="RBP11-like"/>
</dbReference>
<evidence type="ECO:0000256" key="7">
    <source>
        <dbReference type="SAM" id="Phobius"/>
    </source>
</evidence>
<dbReference type="Proteomes" id="UP000825434">
    <property type="component" value="Chromosome 2"/>
</dbReference>
<dbReference type="HAMAP" id="MF_00320">
    <property type="entry name" value="RNApol_arch_Rpo3"/>
    <property type="match status" value="1"/>
</dbReference>
<keyword evidence="7" id="KW-0812">Transmembrane</keyword>
<reference evidence="9 10" key="1">
    <citation type="submission" date="2021-06" db="EMBL/GenBank/DDBJ databases">
        <title>Candida outbreak in Lebanon.</title>
        <authorList>
            <person name="Finianos M."/>
        </authorList>
    </citation>
    <scope>NUCLEOTIDE SEQUENCE [LARGE SCALE GENOMIC DNA]</scope>
    <source>
        <strain evidence="9">CA3LBN</strain>
    </source>
</reference>
<accession>A0ABX8I9K1</accession>
<dbReference type="PANTHER" id="PTHR11800">
    <property type="entry name" value="DNA-DIRECTED RNA POLYMERASE"/>
    <property type="match status" value="1"/>
</dbReference>
<comment type="subcellular location">
    <subcellularLocation>
        <location evidence="1">Nucleus</location>
    </subcellularLocation>
</comment>
<gene>
    <name evidence="9" type="ORF">CA3LBN_001651</name>
</gene>
<keyword evidence="3" id="KW-0240">DNA-directed RNA polymerase</keyword>
<name>A0ABX8I9K1_9ASCO</name>
<sequence length="571" mass="63987">MDFSTQQYPSVEETVANNASVLYRRKKHFLGNLRQLMDGTGYVVIGLIYLRDISMFLAALKAFFHYCISNPYPTPSPTITVSDAAKKRMRRFILISVFAINFLCFIKHILLEPAESEDGYLYGGLTVQFIGEKSPKSKLAVLMLDLLLLFIQLVYYSLMCCTDDSEVLKTTPLSMSEEDTSCRSEIEADGYNGNVSLIVVDLFQGIMDTLSYVDSGPTSLWEMQSLGGDEAQPRPNTMSNIVGIEYNRVTNTTSTDFPGHSANEDHAWDMEKFKSKFDIDISYIAGRTANFDLINIDTSIANAFRRIMISEVPSVAAETVYVFNNTSVIQDEVLAHRIGLIPLDVDPDVLVWLDPSVDEKERFNDTNTIVMSLDISCTRNPNAPADATDPNVLYRNSNVYARDLKFEPQGRQGDIFKNNPVQPCDPDILLAKLRPGQEISLRVHCILGVGSDHAKFSPVSTASYRLMPTIDIKEPIEGPLAKKFQKCFPSGVIGIDDNNRAFVKDARKDTVSREVLRHDDLASKVKLGRKRDHFIFNVESTGAMAPTEIFLKSVRVLKNKVDYLRNCPIGQ</sequence>
<dbReference type="InterPro" id="IPR011262">
    <property type="entry name" value="DNA-dir_RNA_pol_insert"/>
</dbReference>
<dbReference type="InterPro" id="IPR011263">
    <property type="entry name" value="DNA-dir_RNA_pol_RpoA/D/Rpb3"/>
</dbReference>
<organism evidence="9 10">
    <name type="scientific">Candidozyma haemuli</name>
    <dbReference type="NCBI Taxonomy" id="45357"/>
    <lineage>
        <taxon>Eukaryota</taxon>
        <taxon>Fungi</taxon>
        <taxon>Dikarya</taxon>
        <taxon>Ascomycota</taxon>
        <taxon>Saccharomycotina</taxon>
        <taxon>Pichiomycetes</taxon>
        <taxon>Metschnikowiaceae</taxon>
        <taxon>Candidozyma</taxon>
    </lineage>
</organism>
<evidence type="ECO:0000256" key="4">
    <source>
        <dbReference type="ARBA" id="ARBA00023163"/>
    </source>
</evidence>
<dbReference type="SUPFAM" id="SSF56553">
    <property type="entry name" value="Insert subdomain of RNA polymerase alpha subunit"/>
    <property type="match status" value="1"/>
</dbReference>
<dbReference type="NCBIfam" id="NF001988">
    <property type="entry name" value="PRK00783.1"/>
    <property type="match status" value="1"/>
</dbReference>
<dbReference type="Pfam" id="PF01000">
    <property type="entry name" value="RNA_pol_A_bac"/>
    <property type="match status" value="1"/>
</dbReference>
<evidence type="ECO:0000313" key="10">
    <source>
        <dbReference type="Proteomes" id="UP000825434"/>
    </source>
</evidence>
<proteinExistence type="inferred from homology"/>
<evidence type="ECO:0000256" key="6">
    <source>
        <dbReference type="ARBA" id="ARBA00025804"/>
    </source>
</evidence>
<dbReference type="Gene3D" id="3.30.1360.10">
    <property type="entry name" value="RNA polymerase, RBP11-like subunit"/>
    <property type="match status" value="1"/>
</dbReference>
<evidence type="ECO:0000256" key="3">
    <source>
        <dbReference type="ARBA" id="ARBA00022478"/>
    </source>
</evidence>
<feature type="domain" description="DNA-directed RNA polymerase RpoA/D/Rpb3-type" evidence="8">
    <location>
        <begin position="288"/>
        <end position="567"/>
    </location>
</feature>
<keyword evidence="4" id="KW-0804">Transcription</keyword>
<dbReference type="CDD" id="cd07032">
    <property type="entry name" value="RNAP_I_II_AC40"/>
    <property type="match status" value="1"/>
</dbReference>
<keyword evidence="7" id="KW-0472">Membrane</keyword>
<dbReference type="InterPro" id="IPR036643">
    <property type="entry name" value="RNApol_insert_sf"/>
</dbReference>
<evidence type="ECO:0000256" key="5">
    <source>
        <dbReference type="ARBA" id="ARBA00023242"/>
    </source>
</evidence>
<feature type="transmembrane region" description="Helical" evidence="7">
    <location>
        <begin position="92"/>
        <end position="111"/>
    </location>
</feature>